<evidence type="ECO:0000256" key="1">
    <source>
        <dbReference type="ARBA" id="ARBA00000085"/>
    </source>
</evidence>
<dbReference type="Pfam" id="PF02518">
    <property type="entry name" value="HATPase_c"/>
    <property type="match status" value="1"/>
</dbReference>
<reference evidence="7 8" key="1">
    <citation type="submission" date="2017-07" db="EMBL/GenBank/DDBJ databases">
        <title>Draft Genome Sequences of Select Purple Nonsulfur Bacteria.</title>
        <authorList>
            <person name="Lasarre B."/>
            <person name="Mckinlay J.B."/>
        </authorList>
    </citation>
    <scope>NUCLEOTIDE SEQUENCE [LARGE SCALE GENOMIC DNA]</scope>
    <source>
        <strain evidence="7 8">DSM 11907</strain>
    </source>
</reference>
<evidence type="ECO:0000256" key="4">
    <source>
        <dbReference type="SAM" id="Coils"/>
    </source>
</evidence>
<protein>
    <recommendedName>
        <fullName evidence="2">histidine kinase</fullName>
        <ecNumber evidence="2">2.7.13.3</ecNumber>
    </recommendedName>
</protein>
<dbReference type="SUPFAM" id="SSF55874">
    <property type="entry name" value="ATPase domain of HSP90 chaperone/DNA topoisomerase II/histidine kinase"/>
    <property type="match status" value="1"/>
</dbReference>
<keyword evidence="5" id="KW-0472">Membrane</keyword>
<dbReference type="SUPFAM" id="SSF47384">
    <property type="entry name" value="Homodimeric domain of signal transducing histidine kinase"/>
    <property type="match status" value="1"/>
</dbReference>
<dbReference type="Gene3D" id="1.10.287.130">
    <property type="match status" value="1"/>
</dbReference>
<accession>A0A327JXS0</accession>
<dbReference type="RefSeq" id="WP_111360274.1">
    <property type="nucleotide sequence ID" value="NZ_NHSK01000031.1"/>
</dbReference>
<dbReference type="InterPro" id="IPR005467">
    <property type="entry name" value="His_kinase_dom"/>
</dbReference>
<dbReference type="PANTHER" id="PTHR43065:SF49">
    <property type="entry name" value="HISTIDINE KINASE"/>
    <property type="match status" value="1"/>
</dbReference>
<dbReference type="SMART" id="SM00387">
    <property type="entry name" value="HATPase_c"/>
    <property type="match status" value="1"/>
</dbReference>
<keyword evidence="3" id="KW-0597">Phosphoprotein</keyword>
<dbReference type="SMART" id="SM00388">
    <property type="entry name" value="HisKA"/>
    <property type="match status" value="1"/>
</dbReference>
<dbReference type="InterPro" id="IPR036097">
    <property type="entry name" value="HisK_dim/P_sf"/>
</dbReference>
<keyword evidence="8" id="KW-1185">Reference proteome</keyword>
<feature type="coiled-coil region" evidence="4">
    <location>
        <begin position="131"/>
        <end position="168"/>
    </location>
</feature>
<comment type="caution">
    <text evidence="7">The sequence shown here is derived from an EMBL/GenBank/DDBJ whole genome shotgun (WGS) entry which is preliminary data.</text>
</comment>
<dbReference type="EC" id="2.7.13.3" evidence="2"/>
<keyword evidence="5" id="KW-1133">Transmembrane helix</keyword>
<dbReference type="PROSITE" id="PS50109">
    <property type="entry name" value="HIS_KIN"/>
    <property type="match status" value="1"/>
</dbReference>
<dbReference type="OrthoDB" id="9796100at2"/>
<dbReference type="Pfam" id="PF25487">
    <property type="entry name" value="ETR1_N"/>
    <property type="match status" value="1"/>
</dbReference>
<name>A0A327JXS0_9BRAD</name>
<dbReference type="GO" id="GO:0000155">
    <property type="term" value="F:phosphorelay sensor kinase activity"/>
    <property type="evidence" value="ECO:0007669"/>
    <property type="project" value="InterPro"/>
</dbReference>
<dbReference type="EMBL" id="NPEU01000622">
    <property type="protein sequence ID" value="RAI30375.1"/>
    <property type="molecule type" value="Genomic_DNA"/>
</dbReference>
<dbReference type="InterPro" id="IPR036890">
    <property type="entry name" value="HATPase_C_sf"/>
</dbReference>
<keyword evidence="4" id="KW-0175">Coiled coil</keyword>
<keyword evidence="5" id="KW-0812">Transmembrane</keyword>
<dbReference type="PANTHER" id="PTHR43065">
    <property type="entry name" value="SENSOR HISTIDINE KINASE"/>
    <property type="match status" value="1"/>
</dbReference>
<dbReference type="Proteomes" id="UP000248863">
    <property type="component" value="Unassembled WGS sequence"/>
</dbReference>
<sequence>MAILQTLLETGESIPHGACMGWRPELISLHVVSDVIIAASYLSIPIVLAVFVSRRPDMMFGWIAWAFAVFLVACGLSHLLDIWTIWYPHFAAEGLAKALTAVTSLATAVVLWPLLPKALKIPSADELRRAVEALRLQIRERDLALKALEREREERRRAEDMLRQAQKMEAIGQLTAGIAHDFNNLMTAVIGNLERARRLLPQDGSRQLARAIRGAALGAERAGVLTHRLLAFGCRQPLAPNVMNVNDVLEHLADTLRRTLGGTIRVVSNLTFDLWPTKVDADALESAILNLAVNARDAMPEGGNLVITTRNVASGDVLISELGLAAGDYIEIAVADTGLGMTEEVASRAFEPFFTTKQLGEGSGLGLSQAYGFAVQSDGTAVLDSTPGEGTTVKLYLPRAQVAATPAPARSFAPGLLTNAAACP</sequence>
<proteinExistence type="predicted"/>
<comment type="catalytic activity">
    <reaction evidence="1">
        <text>ATP + protein L-histidine = ADP + protein N-phospho-L-histidine.</text>
        <dbReference type="EC" id="2.7.13.3"/>
    </reaction>
</comment>
<evidence type="ECO:0000313" key="7">
    <source>
        <dbReference type="EMBL" id="RAI30375.1"/>
    </source>
</evidence>
<feature type="transmembrane region" description="Helical" evidence="5">
    <location>
        <begin position="63"/>
        <end position="86"/>
    </location>
</feature>
<organism evidence="7 8">
    <name type="scientific">Rhodoplanes elegans</name>
    <dbReference type="NCBI Taxonomy" id="29408"/>
    <lineage>
        <taxon>Bacteria</taxon>
        <taxon>Pseudomonadati</taxon>
        <taxon>Pseudomonadota</taxon>
        <taxon>Alphaproteobacteria</taxon>
        <taxon>Hyphomicrobiales</taxon>
        <taxon>Nitrobacteraceae</taxon>
        <taxon>Rhodoplanes</taxon>
    </lineage>
</organism>
<dbReference type="InterPro" id="IPR058544">
    <property type="entry name" value="ETR1_N"/>
</dbReference>
<feature type="domain" description="Histidine kinase" evidence="6">
    <location>
        <begin position="177"/>
        <end position="401"/>
    </location>
</feature>
<evidence type="ECO:0000259" key="6">
    <source>
        <dbReference type="PROSITE" id="PS50109"/>
    </source>
</evidence>
<evidence type="ECO:0000256" key="3">
    <source>
        <dbReference type="ARBA" id="ARBA00022553"/>
    </source>
</evidence>
<gene>
    <name evidence="7" type="ORF">CH338_27800</name>
</gene>
<dbReference type="InterPro" id="IPR003594">
    <property type="entry name" value="HATPase_dom"/>
</dbReference>
<dbReference type="AlphaFoldDB" id="A0A327JXS0"/>
<dbReference type="Gene3D" id="3.30.565.10">
    <property type="entry name" value="Histidine kinase-like ATPase, C-terminal domain"/>
    <property type="match status" value="1"/>
</dbReference>
<feature type="transmembrane region" description="Helical" evidence="5">
    <location>
        <begin position="27"/>
        <end position="51"/>
    </location>
</feature>
<evidence type="ECO:0000256" key="2">
    <source>
        <dbReference type="ARBA" id="ARBA00012438"/>
    </source>
</evidence>
<evidence type="ECO:0000313" key="8">
    <source>
        <dbReference type="Proteomes" id="UP000248863"/>
    </source>
</evidence>
<dbReference type="InterPro" id="IPR003661">
    <property type="entry name" value="HisK_dim/P_dom"/>
</dbReference>
<evidence type="ECO:0000256" key="5">
    <source>
        <dbReference type="SAM" id="Phobius"/>
    </source>
</evidence>
<dbReference type="InterPro" id="IPR004358">
    <property type="entry name" value="Sig_transdc_His_kin-like_C"/>
</dbReference>
<dbReference type="PRINTS" id="PR00344">
    <property type="entry name" value="BCTRLSENSOR"/>
</dbReference>